<organism evidence="1 2">
    <name type="scientific">Entamoeba invadens IP1</name>
    <dbReference type="NCBI Taxonomy" id="370355"/>
    <lineage>
        <taxon>Eukaryota</taxon>
        <taxon>Amoebozoa</taxon>
        <taxon>Evosea</taxon>
        <taxon>Archamoebae</taxon>
        <taxon>Mastigamoebida</taxon>
        <taxon>Entamoebidae</taxon>
        <taxon>Entamoeba</taxon>
    </lineage>
</organism>
<dbReference type="GeneID" id="14891162"/>
<accession>A0A0A1UG15</accession>
<dbReference type="OMA" id="VCNERYE"/>
<name>A0A0A1UG15_ENTIV</name>
<dbReference type="AlphaFoldDB" id="A0A0A1UG15"/>
<gene>
    <name evidence="1" type="ORF">EIN_380910</name>
</gene>
<dbReference type="Proteomes" id="UP000014680">
    <property type="component" value="Unassembled WGS sequence"/>
</dbReference>
<dbReference type="EMBL" id="KB206395">
    <property type="protein sequence ID" value="ELP92134.1"/>
    <property type="molecule type" value="Genomic_DNA"/>
</dbReference>
<evidence type="ECO:0000313" key="2">
    <source>
        <dbReference type="Proteomes" id="UP000014680"/>
    </source>
</evidence>
<keyword evidence="2" id="KW-1185">Reference proteome</keyword>
<dbReference type="RefSeq" id="XP_004258905.1">
    <property type="nucleotide sequence ID" value="XM_004258857.1"/>
</dbReference>
<protein>
    <submittedName>
        <fullName evidence="1">Uncharacterized protein</fullName>
    </submittedName>
</protein>
<dbReference type="VEuPathDB" id="AmoebaDB:EIN_380910"/>
<evidence type="ECO:0000313" key="1">
    <source>
        <dbReference type="EMBL" id="ELP92134.1"/>
    </source>
</evidence>
<sequence>MSKPQRAISTTEVKRESKSFEAVQQAVLIALLNYLGYSIEIKHPERLAAKTIQFLIVNELFYDGKSLGFGEDIESVCNERYEGEKNTAPNAKKVRQTRRHKDINRSALTFNRLLKLVEDHGYTVKRRYTKSSFKTFRMEKITDILLNDKIIIDTAQMNDIGKSVNTVITKTFKKGPYKTTLIEVKNEVIMNILQQVPYFKNSKTKEIVEQPEQMQFDPVMLPQQNYFKDIQSFPKKEDIQGMYDTRVECSEPIFDKIYDITNERMKELCMPMDFGVKKEFVQESGSAGSYPPLKKEQEGRTSPTYQLMFKPVDNDPFFQPPVQPFVQQNHFQYQPQQNVYV</sequence>
<reference evidence="1 2" key="1">
    <citation type="submission" date="2012-10" db="EMBL/GenBank/DDBJ databases">
        <authorList>
            <person name="Zafar N."/>
            <person name="Inman J."/>
            <person name="Hall N."/>
            <person name="Lorenzi H."/>
            <person name="Caler E."/>
        </authorList>
    </citation>
    <scope>NUCLEOTIDE SEQUENCE [LARGE SCALE GENOMIC DNA]</scope>
    <source>
        <strain evidence="1 2">IP1</strain>
    </source>
</reference>
<dbReference type="KEGG" id="eiv:EIN_380910"/>
<proteinExistence type="predicted"/>
<dbReference type="OrthoDB" id="26748at2759"/>